<comment type="caution">
    <text evidence="3">The sequence shown here is derived from an EMBL/GenBank/DDBJ whole genome shotgun (WGS) entry which is preliminary data.</text>
</comment>
<dbReference type="PANTHER" id="PTHR30160:SF1">
    <property type="entry name" value="LIPOPOLYSACCHARIDE 1,2-N-ACETYLGLUCOSAMINETRANSFERASE-RELATED"/>
    <property type="match status" value="1"/>
</dbReference>
<sequence>MRTFAEPAARRDSGRPPTLLALRALKLGDLLVAVPALKALKRAHPGHELVYAGPAWLAPVLELIPAVDAHLPTPGLDDLLPLPPGTVDVAANLHGNGLESRRIISALQPRRRIVHGAPADPTAGLEADAGPGWQDGVLERHRWARLVNAFGAAADPDDVGILVPAAPPPVLGAAVVHVGAFYGSRQWPVERFAAVAKALTADGLRVVVTGDGGRDLPRARAVAAAAGLDATAVLAGSLDLTGFAATIAAAAVVVTADTGAAHLASAYGTPSVVIFGPAPPEEWGPPPGPHVVLTDARLRRGDAFASEPDPALLAVGADQALGAARRVLRSC</sequence>
<dbReference type="EMBL" id="WBJX01000001">
    <property type="protein sequence ID" value="KAB1638793.1"/>
    <property type="molecule type" value="Genomic_DNA"/>
</dbReference>
<evidence type="ECO:0000313" key="4">
    <source>
        <dbReference type="Proteomes" id="UP000490386"/>
    </source>
</evidence>
<dbReference type="GO" id="GO:0008713">
    <property type="term" value="F:ADP-heptose-lipopolysaccharide heptosyltransferase activity"/>
    <property type="evidence" value="ECO:0007669"/>
    <property type="project" value="TreeGrafter"/>
</dbReference>
<dbReference type="InterPro" id="IPR051199">
    <property type="entry name" value="LPS_LOS_Heptosyltrfase"/>
</dbReference>
<name>A0A7J5B3P2_9MICO</name>
<dbReference type="Pfam" id="PF01075">
    <property type="entry name" value="Glyco_transf_9"/>
    <property type="match status" value="1"/>
</dbReference>
<keyword evidence="1" id="KW-0328">Glycosyltransferase</keyword>
<dbReference type="AlphaFoldDB" id="A0A7J5B3P2"/>
<protein>
    <submittedName>
        <fullName evidence="3">Glycosyltransferase family 9 protein</fullName>
    </submittedName>
</protein>
<dbReference type="PANTHER" id="PTHR30160">
    <property type="entry name" value="TETRAACYLDISACCHARIDE 4'-KINASE-RELATED"/>
    <property type="match status" value="1"/>
</dbReference>
<dbReference type="OrthoDB" id="9807356at2"/>
<dbReference type="GO" id="GO:0009244">
    <property type="term" value="P:lipopolysaccharide core region biosynthetic process"/>
    <property type="evidence" value="ECO:0007669"/>
    <property type="project" value="TreeGrafter"/>
</dbReference>
<gene>
    <name evidence="3" type="ORF">F8O03_00040</name>
</gene>
<evidence type="ECO:0000256" key="1">
    <source>
        <dbReference type="ARBA" id="ARBA00022676"/>
    </source>
</evidence>
<evidence type="ECO:0000256" key="2">
    <source>
        <dbReference type="ARBA" id="ARBA00022679"/>
    </source>
</evidence>
<dbReference type="RefSeq" id="WP_151421851.1">
    <property type="nucleotide sequence ID" value="NZ_CANKVH010000004.1"/>
</dbReference>
<dbReference type="Gene3D" id="3.40.50.2000">
    <property type="entry name" value="Glycogen Phosphorylase B"/>
    <property type="match status" value="2"/>
</dbReference>
<dbReference type="InterPro" id="IPR002201">
    <property type="entry name" value="Glyco_trans_9"/>
</dbReference>
<dbReference type="CDD" id="cd03789">
    <property type="entry name" value="GT9_LPS_heptosyltransferase"/>
    <property type="match status" value="1"/>
</dbReference>
<proteinExistence type="predicted"/>
<dbReference type="Proteomes" id="UP000490386">
    <property type="component" value="Unassembled WGS sequence"/>
</dbReference>
<reference evidence="3 4" key="1">
    <citation type="submission" date="2019-09" db="EMBL/GenBank/DDBJ databases">
        <title>Phylogeny of genus Pseudoclavibacter and closely related genus.</title>
        <authorList>
            <person name="Li Y."/>
        </authorList>
    </citation>
    <scope>NUCLEOTIDE SEQUENCE [LARGE SCALE GENOMIC DNA]</scope>
    <source>
        <strain evidence="3 4">THG-MD12</strain>
    </source>
</reference>
<dbReference type="GO" id="GO:0005829">
    <property type="term" value="C:cytosol"/>
    <property type="evidence" value="ECO:0007669"/>
    <property type="project" value="TreeGrafter"/>
</dbReference>
<evidence type="ECO:0000313" key="3">
    <source>
        <dbReference type="EMBL" id="KAB1638793.1"/>
    </source>
</evidence>
<accession>A0A7J5B3P2</accession>
<organism evidence="3 4">
    <name type="scientific">Pseudoclavibacter terrae</name>
    <dbReference type="NCBI Taxonomy" id="1530195"/>
    <lineage>
        <taxon>Bacteria</taxon>
        <taxon>Bacillati</taxon>
        <taxon>Actinomycetota</taxon>
        <taxon>Actinomycetes</taxon>
        <taxon>Micrococcales</taxon>
        <taxon>Microbacteriaceae</taxon>
        <taxon>Pseudoclavibacter</taxon>
    </lineage>
</organism>
<keyword evidence="2 3" id="KW-0808">Transferase</keyword>
<dbReference type="SUPFAM" id="SSF53756">
    <property type="entry name" value="UDP-Glycosyltransferase/glycogen phosphorylase"/>
    <property type="match status" value="1"/>
</dbReference>
<keyword evidence="4" id="KW-1185">Reference proteome</keyword>